<dbReference type="Gene3D" id="1.20.1250.20">
    <property type="entry name" value="MFS general substrate transporter like domains"/>
    <property type="match status" value="1"/>
</dbReference>
<dbReference type="CDD" id="cd06173">
    <property type="entry name" value="MFS_MefA_like"/>
    <property type="match status" value="1"/>
</dbReference>
<dbReference type="InterPro" id="IPR011701">
    <property type="entry name" value="MFS"/>
</dbReference>
<keyword evidence="10" id="KW-1185">Reference proteome</keyword>
<evidence type="ECO:0000256" key="7">
    <source>
        <dbReference type="SAM" id="Phobius"/>
    </source>
</evidence>
<keyword evidence="6 7" id="KW-0472">Membrane</keyword>
<dbReference type="InterPro" id="IPR036259">
    <property type="entry name" value="MFS_trans_sf"/>
</dbReference>
<feature type="transmembrane region" description="Helical" evidence="7">
    <location>
        <begin position="230"/>
        <end position="250"/>
    </location>
</feature>
<feature type="transmembrane region" description="Helical" evidence="7">
    <location>
        <begin position="367"/>
        <end position="386"/>
    </location>
</feature>
<keyword evidence="3" id="KW-1003">Cell membrane</keyword>
<feature type="transmembrane region" description="Helical" evidence="7">
    <location>
        <begin position="149"/>
        <end position="173"/>
    </location>
</feature>
<comment type="caution">
    <text evidence="9">The sequence shown here is derived from an EMBL/GenBank/DDBJ whole genome shotgun (WGS) entry which is preliminary data.</text>
</comment>
<evidence type="ECO:0000256" key="6">
    <source>
        <dbReference type="ARBA" id="ARBA00023136"/>
    </source>
</evidence>
<feature type="transmembrane region" description="Helical" evidence="7">
    <location>
        <begin position="329"/>
        <end position="355"/>
    </location>
</feature>
<organism evidence="9 10">
    <name type="scientific">Methylomonas lenta</name>
    <dbReference type="NCBI Taxonomy" id="980561"/>
    <lineage>
        <taxon>Bacteria</taxon>
        <taxon>Pseudomonadati</taxon>
        <taxon>Pseudomonadota</taxon>
        <taxon>Gammaproteobacteria</taxon>
        <taxon>Methylococcales</taxon>
        <taxon>Methylococcaceae</taxon>
        <taxon>Methylomonas</taxon>
    </lineage>
</organism>
<feature type="transmembrane region" description="Helical" evidence="7">
    <location>
        <begin position="262"/>
        <end position="283"/>
    </location>
</feature>
<feature type="transmembrane region" description="Helical" evidence="7">
    <location>
        <begin position="84"/>
        <end position="103"/>
    </location>
</feature>
<evidence type="ECO:0000256" key="4">
    <source>
        <dbReference type="ARBA" id="ARBA00022692"/>
    </source>
</evidence>
<protein>
    <recommendedName>
        <fullName evidence="8">Major facilitator superfamily (MFS) profile domain-containing protein</fullName>
    </recommendedName>
</protein>
<name>A0A177MYE7_9GAMM</name>
<keyword evidence="2" id="KW-0813">Transport</keyword>
<accession>A0A177MYE7</accession>
<evidence type="ECO:0000313" key="10">
    <source>
        <dbReference type="Proteomes" id="UP000078476"/>
    </source>
</evidence>
<dbReference type="EMBL" id="LUUI01000150">
    <property type="protein sequence ID" value="OAI10717.1"/>
    <property type="molecule type" value="Genomic_DNA"/>
</dbReference>
<dbReference type="InterPro" id="IPR020846">
    <property type="entry name" value="MFS_dom"/>
</dbReference>
<keyword evidence="5 7" id="KW-1133">Transmembrane helix</keyword>
<dbReference type="PANTHER" id="PTHR43266">
    <property type="entry name" value="MACROLIDE-EFFLUX PROTEIN"/>
    <property type="match status" value="1"/>
</dbReference>
<gene>
    <name evidence="9" type="ORF">A1359_15760</name>
</gene>
<dbReference type="SUPFAM" id="SSF103473">
    <property type="entry name" value="MFS general substrate transporter"/>
    <property type="match status" value="1"/>
</dbReference>
<dbReference type="STRING" id="980561.A1359_15760"/>
<feature type="transmembrane region" description="Helical" evidence="7">
    <location>
        <begin position="304"/>
        <end position="323"/>
    </location>
</feature>
<sequence>MSQPPQSSPSLFRNRNFSLLFSAQLISLAGSGATTVGLALFAHQLVGGSSAATVIGNALMLRILAFLLFSQPAGVLADRTNRKLLLILADLVRVVLMALFPFVHSVWQVYLMIFLINAASAFFTPTYDSTLPEVVGSDQYVKALSLSRIAVDMEAVLGPAVAGLLVTLLGLNWLFWFDAATYLASAALVTASVLPHVSKPSIQFSFRTFLGELTYGTRILLHQAVLRRALLLNLVEAIAGAAAIVATVVYVKDVLMLGENEFVLAMSGLGLGSTVTALFLGWATGRYESSAKGPSELHGRRHQWTERALLTGGVVLGLILLPGMKQPPFLLFVGLWLLNGVGQALIALSSSTLLAEHTQKTDRGKAYAAHFALTHMFWLITYPAIGYGVSSFGAPLTFTIAGAICSVIAMLAIISRKPNHDHVHR</sequence>
<feature type="transmembrane region" description="Helical" evidence="7">
    <location>
        <begin position="54"/>
        <end position="77"/>
    </location>
</feature>
<reference evidence="9 10" key="1">
    <citation type="submission" date="2016-03" db="EMBL/GenBank/DDBJ databases">
        <authorList>
            <person name="Ploux O."/>
        </authorList>
    </citation>
    <scope>NUCLEOTIDE SEQUENCE [LARGE SCALE GENOMIC DNA]</scope>
    <source>
        <strain evidence="9 10">R-45370</strain>
    </source>
</reference>
<feature type="transmembrane region" description="Helical" evidence="7">
    <location>
        <begin position="109"/>
        <end position="128"/>
    </location>
</feature>
<dbReference type="GO" id="GO:0022857">
    <property type="term" value="F:transmembrane transporter activity"/>
    <property type="evidence" value="ECO:0007669"/>
    <property type="project" value="InterPro"/>
</dbReference>
<evidence type="ECO:0000259" key="8">
    <source>
        <dbReference type="PROSITE" id="PS50850"/>
    </source>
</evidence>
<dbReference type="Proteomes" id="UP000078476">
    <property type="component" value="Unassembled WGS sequence"/>
</dbReference>
<dbReference type="OrthoDB" id="4368225at2"/>
<dbReference type="Pfam" id="PF07690">
    <property type="entry name" value="MFS_1"/>
    <property type="match status" value="1"/>
</dbReference>
<dbReference type="RefSeq" id="WP_066986711.1">
    <property type="nucleotide sequence ID" value="NZ_LUUI01000150.1"/>
</dbReference>
<keyword evidence="4 7" id="KW-0812">Transmembrane</keyword>
<comment type="subcellular location">
    <subcellularLocation>
        <location evidence="1">Cell membrane</location>
        <topology evidence="1">Multi-pass membrane protein</topology>
    </subcellularLocation>
</comment>
<evidence type="ECO:0000256" key="2">
    <source>
        <dbReference type="ARBA" id="ARBA00022448"/>
    </source>
</evidence>
<dbReference type="PROSITE" id="PS50850">
    <property type="entry name" value="MFS"/>
    <property type="match status" value="1"/>
</dbReference>
<evidence type="ECO:0000313" key="9">
    <source>
        <dbReference type="EMBL" id="OAI10717.1"/>
    </source>
</evidence>
<evidence type="ECO:0000256" key="3">
    <source>
        <dbReference type="ARBA" id="ARBA00022475"/>
    </source>
</evidence>
<feature type="transmembrane region" description="Helical" evidence="7">
    <location>
        <begin position="392"/>
        <end position="415"/>
    </location>
</feature>
<evidence type="ECO:0000256" key="5">
    <source>
        <dbReference type="ARBA" id="ARBA00022989"/>
    </source>
</evidence>
<feature type="domain" description="Major facilitator superfamily (MFS) profile" evidence="8">
    <location>
        <begin position="16"/>
        <end position="420"/>
    </location>
</feature>
<evidence type="ECO:0000256" key="1">
    <source>
        <dbReference type="ARBA" id="ARBA00004651"/>
    </source>
</evidence>
<proteinExistence type="predicted"/>
<feature type="transmembrane region" description="Helical" evidence="7">
    <location>
        <begin position="20"/>
        <end position="42"/>
    </location>
</feature>
<dbReference type="GO" id="GO:0005886">
    <property type="term" value="C:plasma membrane"/>
    <property type="evidence" value="ECO:0007669"/>
    <property type="project" value="UniProtKB-SubCell"/>
</dbReference>
<dbReference type="AlphaFoldDB" id="A0A177MYE7"/>
<dbReference type="PANTHER" id="PTHR43266:SF2">
    <property type="entry name" value="MAJOR FACILITATOR SUPERFAMILY (MFS) PROFILE DOMAIN-CONTAINING PROTEIN"/>
    <property type="match status" value="1"/>
</dbReference>